<dbReference type="STRING" id="644358.A0A0C4EFG9"/>
<evidence type="ECO:0000256" key="2">
    <source>
        <dbReference type="SAM" id="Phobius"/>
    </source>
</evidence>
<keyword evidence="2" id="KW-0812">Transmembrane</keyword>
<dbReference type="OrthoDB" id="445301at2759"/>
<dbReference type="VEuPathDB" id="FungiDB:MAPG_11516"/>
<feature type="transmembrane region" description="Helical" evidence="2">
    <location>
        <begin position="75"/>
        <end position="98"/>
    </location>
</feature>
<dbReference type="Pfam" id="PF04114">
    <property type="entry name" value="Gaa1"/>
    <property type="match status" value="1"/>
</dbReference>
<dbReference type="AlphaFoldDB" id="A0A0C4EFG9"/>
<feature type="transmembrane region" description="Helical" evidence="2">
    <location>
        <begin position="249"/>
        <end position="274"/>
    </location>
</feature>
<evidence type="ECO:0000313" key="5">
    <source>
        <dbReference type="Proteomes" id="UP000011715"/>
    </source>
</evidence>
<feature type="region of interest" description="Disordered" evidence="1">
    <location>
        <begin position="108"/>
        <end position="128"/>
    </location>
</feature>
<dbReference type="eggNOG" id="KOG3566">
    <property type="taxonomic scope" value="Eukaryota"/>
</dbReference>
<feature type="transmembrane region" description="Helical" evidence="2">
    <location>
        <begin position="134"/>
        <end position="155"/>
    </location>
</feature>
<gene>
    <name evidence="3" type="ORF">MAPG_11516</name>
</gene>
<organism evidence="4 5">
    <name type="scientific">Magnaporthiopsis poae (strain ATCC 64411 / 73-15)</name>
    <name type="common">Kentucky bluegrass fungus</name>
    <name type="synonym">Magnaporthe poae</name>
    <dbReference type="NCBI Taxonomy" id="644358"/>
    <lineage>
        <taxon>Eukaryota</taxon>
        <taxon>Fungi</taxon>
        <taxon>Dikarya</taxon>
        <taxon>Ascomycota</taxon>
        <taxon>Pezizomycotina</taxon>
        <taxon>Sordariomycetes</taxon>
        <taxon>Sordariomycetidae</taxon>
        <taxon>Magnaporthales</taxon>
        <taxon>Magnaporthaceae</taxon>
        <taxon>Magnaporthiopsis</taxon>
    </lineage>
</organism>
<feature type="transmembrane region" description="Helical" evidence="2">
    <location>
        <begin position="162"/>
        <end position="185"/>
    </location>
</feature>
<dbReference type="EMBL" id="GL876982">
    <property type="protein sequence ID" value="KLU92571.1"/>
    <property type="molecule type" value="Genomic_DNA"/>
</dbReference>
<keyword evidence="2" id="KW-1133">Transmembrane helix</keyword>
<reference evidence="3" key="3">
    <citation type="submission" date="2011-03" db="EMBL/GenBank/DDBJ databases">
        <title>Annotation of Magnaporthe poae ATCC 64411.</title>
        <authorList>
            <person name="Ma L.-J."/>
            <person name="Dead R."/>
            <person name="Young S.K."/>
            <person name="Zeng Q."/>
            <person name="Gargeya S."/>
            <person name="Fitzgerald M."/>
            <person name="Haas B."/>
            <person name="Abouelleil A."/>
            <person name="Alvarado L."/>
            <person name="Arachchi H.M."/>
            <person name="Berlin A."/>
            <person name="Brown A."/>
            <person name="Chapman S.B."/>
            <person name="Chen Z."/>
            <person name="Dunbar C."/>
            <person name="Freedman E."/>
            <person name="Gearin G."/>
            <person name="Gellesch M."/>
            <person name="Goldberg J."/>
            <person name="Griggs A."/>
            <person name="Gujja S."/>
            <person name="Heiman D."/>
            <person name="Howarth C."/>
            <person name="Larson L."/>
            <person name="Lui A."/>
            <person name="MacDonald P.J.P."/>
            <person name="Mehta T."/>
            <person name="Montmayeur A."/>
            <person name="Murphy C."/>
            <person name="Neiman D."/>
            <person name="Pearson M."/>
            <person name="Priest M."/>
            <person name="Roberts A."/>
            <person name="Saif S."/>
            <person name="Shea T."/>
            <person name="Shenoy N."/>
            <person name="Sisk P."/>
            <person name="Stolte C."/>
            <person name="Sykes S."/>
            <person name="Yandava C."/>
            <person name="Wortman J."/>
            <person name="Nusbaum C."/>
            <person name="Birren B."/>
        </authorList>
    </citation>
    <scope>NUCLEOTIDE SEQUENCE</scope>
    <source>
        <strain evidence="3">ATCC 64411</strain>
    </source>
</reference>
<proteinExistence type="predicted"/>
<reference evidence="3" key="1">
    <citation type="submission" date="2010-05" db="EMBL/GenBank/DDBJ databases">
        <title>The Genome Sequence of Magnaporthe poae strain ATCC 64411.</title>
        <authorList>
            <consortium name="The Broad Institute Genome Sequencing Platform"/>
            <consortium name="Broad Institute Genome Sequencing Center for Infectious Disease"/>
            <person name="Ma L.-J."/>
            <person name="Dead R."/>
            <person name="Young S."/>
            <person name="Zeng Q."/>
            <person name="Koehrsen M."/>
            <person name="Alvarado L."/>
            <person name="Berlin A."/>
            <person name="Chapman S.B."/>
            <person name="Chen Z."/>
            <person name="Freedman E."/>
            <person name="Gellesch M."/>
            <person name="Goldberg J."/>
            <person name="Griggs A."/>
            <person name="Gujja S."/>
            <person name="Heilman E.R."/>
            <person name="Heiman D."/>
            <person name="Hepburn T."/>
            <person name="Howarth C."/>
            <person name="Jen D."/>
            <person name="Larson L."/>
            <person name="Mehta T."/>
            <person name="Neiman D."/>
            <person name="Pearson M."/>
            <person name="Roberts A."/>
            <person name="Saif S."/>
            <person name="Shea T."/>
            <person name="Shenoy N."/>
            <person name="Sisk P."/>
            <person name="Stolte C."/>
            <person name="Sykes S."/>
            <person name="Walk T."/>
            <person name="White J."/>
            <person name="Yandava C."/>
            <person name="Haas B."/>
            <person name="Nusbaum C."/>
            <person name="Birren B."/>
        </authorList>
    </citation>
    <scope>NUCLEOTIDE SEQUENCE</scope>
    <source>
        <strain evidence="3">ATCC 64411</strain>
    </source>
</reference>
<evidence type="ECO:0000313" key="3">
    <source>
        <dbReference type="EMBL" id="KLU92571.1"/>
    </source>
</evidence>
<evidence type="ECO:0000313" key="4">
    <source>
        <dbReference type="EnsemblFungi" id="MAPG_11516T0"/>
    </source>
</evidence>
<keyword evidence="2" id="KW-0472">Membrane</keyword>
<dbReference type="Proteomes" id="UP000011715">
    <property type="component" value="Unassembled WGS sequence"/>
</dbReference>
<feature type="compositionally biased region" description="Basic and acidic residues" evidence="1">
    <location>
        <begin position="109"/>
        <end position="120"/>
    </location>
</feature>
<protein>
    <submittedName>
        <fullName evidence="3">GPI transamidase component GAA1</fullName>
    </submittedName>
</protein>
<evidence type="ECO:0000256" key="1">
    <source>
        <dbReference type="SAM" id="MobiDB-lite"/>
    </source>
</evidence>
<reference evidence="5" key="2">
    <citation type="submission" date="2010-05" db="EMBL/GenBank/DDBJ databases">
        <title>The genome sequence of Magnaporthe poae strain ATCC 64411.</title>
        <authorList>
            <person name="Ma L.-J."/>
            <person name="Dead R."/>
            <person name="Young S."/>
            <person name="Zeng Q."/>
            <person name="Koehrsen M."/>
            <person name="Alvarado L."/>
            <person name="Berlin A."/>
            <person name="Chapman S.B."/>
            <person name="Chen Z."/>
            <person name="Freedman E."/>
            <person name="Gellesch M."/>
            <person name="Goldberg J."/>
            <person name="Griggs A."/>
            <person name="Gujja S."/>
            <person name="Heilman E.R."/>
            <person name="Heiman D."/>
            <person name="Hepburn T."/>
            <person name="Howarth C."/>
            <person name="Jen D."/>
            <person name="Larson L."/>
            <person name="Mehta T."/>
            <person name="Neiman D."/>
            <person name="Pearson M."/>
            <person name="Roberts A."/>
            <person name="Saif S."/>
            <person name="Shea T."/>
            <person name="Shenoy N."/>
            <person name="Sisk P."/>
            <person name="Stolte C."/>
            <person name="Sykes S."/>
            <person name="Walk T."/>
            <person name="White J."/>
            <person name="Yandava C."/>
            <person name="Haas B."/>
            <person name="Nusbaum C."/>
            <person name="Birren B."/>
        </authorList>
    </citation>
    <scope>NUCLEOTIDE SEQUENCE [LARGE SCALE GENOMIC DNA]</scope>
    <source>
        <strain evidence="5">ATCC 64411 / 73-15</strain>
    </source>
</reference>
<reference evidence="4" key="5">
    <citation type="submission" date="2015-06" db="UniProtKB">
        <authorList>
            <consortium name="EnsemblFungi"/>
        </authorList>
    </citation>
    <scope>IDENTIFICATION</scope>
    <source>
        <strain evidence="4">ATCC 64411</strain>
    </source>
</reference>
<name>A0A0C4EFG9_MAGP6</name>
<feature type="transmembrane region" description="Helical" evidence="2">
    <location>
        <begin position="294"/>
        <end position="314"/>
    </location>
</feature>
<dbReference type="EnsemblFungi" id="MAPG_11516T0">
    <property type="protein sequence ID" value="MAPG_11516T0"/>
    <property type="gene ID" value="MAPG_11516"/>
</dbReference>
<reference evidence="4" key="4">
    <citation type="journal article" date="2015" name="G3 (Bethesda)">
        <title>Genome sequences of three phytopathogenic species of the Magnaporthaceae family of fungi.</title>
        <authorList>
            <person name="Okagaki L.H."/>
            <person name="Nunes C.C."/>
            <person name="Sailsbery J."/>
            <person name="Clay B."/>
            <person name="Brown D."/>
            <person name="John T."/>
            <person name="Oh Y."/>
            <person name="Young N."/>
            <person name="Fitzgerald M."/>
            <person name="Haas B.J."/>
            <person name="Zeng Q."/>
            <person name="Young S."/>
            <person name="Adiconis X."/>
            <person name="Fan L."/>
            <person name="Levin J.Z."/>
            <person name="Mitchell T.K."/>
            <person name="Okubara P.A."/>
            <person name="Farman M.L."/>
            <person name="Kohn L.M."/>
            <person name="Birren B."/>
            <person name="Ma L.-J."/>
            <person name="Dean R.A."/>
        </authorList>
    </citation>
    <scope>NUCLEOTIDE SEQUENCE</scope>
    <source>
        <strain evidence="4">ATCC 64411 / 73-15</strain>
    </source>
</reference>
<keyword evidence="5" id="KW-1185">Reference proteome</keyword>
<accession>A0A0C4EFG9</accession>
<sequence length="323" mass="35777">MLRQGLGASTGAHSCFMPYHVDAVTLSPHGDGWQDEMALGRVVEGTFRSLNNLLEHLHQSFFFYLLMHRERFVSIGTYLPSAMLVAANFTIMAVFLWFKAGQTEAEAEADSKSKDEKTAEAPRPPVPKPAQRDLLAPLCFVALCHFLGVVPLYLFNHLPEGLLVPFFFVFACFNAAFPRLASILLTSRYRLTLQQYQLIHSFSLLLLGMFVACLATLNFSLAFWIGLLCSPLPFFRPSAGAASSSPLGYYLNGLPLQTLVSVPVVVLACCYIWGLDLGDVLRDAAFAWNVWGTYTPLVVWCVWWPAWLASSVVLSGGPMLKKA</sequence>
<dbReference type="EMBL" id="ADBL01002837">
    <property type="status" value="NOT_ANNOTATED_CDS"/>
    <property type="molecule type" value="Genomic_DNA"/>
</dbReference>
<dbReference type="GO" id="GO:0016255">
    <property type="term" value="P:attachment of GPI anchor to protein"/>
    <property type="evidence" value="ECO:0007669"/>
    <property type="project" value="TreeGrafter"/>
</dbReference>
<dbReference type="PANTHER" id="PTHR13304">
    <property type="entry name" value="GLYCOSYLPHOSPHATIDYLINOSITOL ANCHOR ATTACHMENT 1 PROTEIN"/>
    <property type="match status" value="1"/>
</dbReference>
<dbReference type="GO" id="GO:0042765">
    <property type="term" value="C:GPI-anchor transamidase complex"/>
    <property type="evidence" value="ECO:0007669"/>
    <property type="project" value="InterPro"/>
</dbReference>
<dbReference type="PANTHER" id="PTHR13304:SF0">
    <property type="entry name" value="GLYCOSYLPHOSPHATIDYLINOSITOL ANCHOR ATTACHMENT 1 PROTEIN"/>
    <property type="match status" value="1"/>
</dbReference>
<feature type="transmembrane region" description="Helical" evidence="2">
    <location>
        <begin position="205"/>
        <end position="228"/>
    </location>
</feature>
<dbReference type="InterPro" id="IPR007246">
    <property type="entry name" value="Gaa1"/>
</dbReference>